<dbReference type="EMBL" id="LACB01000385">
    <property type="protein sequence ID" value="KAJ9483920.1"/>
    <property type="molecule type" value="Genomic_DNA"/>
</dbReference>
<dbReference type="Proteomes" id="UP001227192">
    <property type="component" value="Unassembled WGS sequence"/>
</dbReference>
<reference evidence="1" key="1">
    <citation type="submission" date="2015-06" db="EMBL/GenBank/DDBJ databases">
        <authorList>
            <person name="Nguyen H."/>
        </authorList>
    </citation>
    <scope>NUCLEOTIDE SEQUENCE</scope>
    <source>
        <strain evidence="1">DAOM 180753</strain>
    </source>
</reference>
<protein>
    <submittedName>
        <fullName evidence="1">Uncharacterized protein</fullName>
    </submittedName>
</protein>
<evidence type="ECO:0000313" key="2">
    <source>
        <dbReference type="Proteomes" id="UP001227192"/>
    </source>
</evidence>
<evidence type="ECO:0000313" key="1">
    <source>
        <dbReference type="EMBL" id="KAJ9483920.1"/>
    </source>
</evidence>
<accession>A0AAI9TBX1</accession>
<sequence>MVTTRHVPSRALCRFLSRFFDPVPLATAASWIKDLQRNLWVSWLRHYYSGGFDLKWPTHSLTSRLNSPLNPQY</sequence>
<reference evidence="1" key="2">
    <citation type="journal article" date="2016" name="Fungal Biol.">
        <title>Ochratoxin A production by Penicillium thymicola.</title>
        <authorList>
            <person name="Nguyen H.D.T."/>
            <person name="McMullin D.R."/>
            <person name="Ponomareva E."/>
            <person name="Riley R."/>
            <person name="Pomraning K.R."/>
            <person name="Baker S.E."/>
            <person name="Seifert K.A."/>
        </authorList>
    </citation>
    <scope>NUCLEOTIDE SEQUENCE</scope>
    <source>
        <strain evidence="1">DAOM 180753</strain>
    </source>
</reference>
<comment type="caution">
    <text evidence="1">The sequence shown here is derived from an EMBL/GenBank/DDBJ whole genome shotgun (WGS) entry which is preliminary data.</text>
</comment>
<proteinExistence type="predicted"/>
<name>A0AAI9TBX1_PENTH</name>
<gene>
    <name evidence="1" type="ORF">VN97_g9471</name>
</gene>
<organism evidence="1 2">
    <name type="scientific">Penicillium thymicola</name>
    <dbReference type="NCBI Taxonomy" id="293382"/>
    <lineage>
        <taxon>Eukaryota</taxon>
        <taxon>Fungi</taxon>
        <taxon>Dikarya</taxon>
        <taxon>Ascomycota</taxon>
        <taxon>Pezizomycotina</taxon>
        <taxon>Eurotiomycetes</taxon>
        <taxon>Eurotiomycetidae</taxon>
        <taxon>Eurotiales</taxon>
        <taxon>Aspergillaceae</taxon>
        <taxon>Penicillium</taxon>
    </lineage>
</organism>
<dbReference type="AlphaFoldDB" id="A0AAI9TBX1"/>
<keyword evidence="2" id="KW-1185">Reference proteome</keyword>